<gene>
    <name evidence="1" type="ORF">AQJ64_41855</name>
</gene>
<dbReference type="Proteomes" id="UP000052982">
    <property type="component" value="Unassembled WGS sequence"/>
</dbReference>
<organism evidence="1 2">
    <name type="scientific">Streptomyces griseoruber</name>
    <dbReference type="NCBI Taxonomy" id="1943"/>
    <lineage>
        <taxon>Bacteria</taxon>
        <taxon>Bacillati</taxon>
        <taxon>Actinomycetota</taxon>
        <taxon>Actinomycetes</taxon>
        <taxon>Kitasatosporales</taxon>
        <taxon>Streptomycetaceae</taxon>
        <taxon>Streptomyces</taxon>
    </lineage>
</organism>
<dbReference type="AlphaFoldDB" id="A0A101SKS2"/>
<accession>A0A101SKS2</accession>
<reference evidence="1 2" key="1">
    <citation type="submission" date="2015-10" db="EMBL/GenBank/DDBJ databases">
        <title>Draft genome sequence of Streptomyces griseoruber DSM 40281, type strain for the species Streptomyces griseoruber.</title>
        <authorList>
            <person name="Ruckert C."/>
            <person name="Winkler A."/>
            <person name="Kalinowski J."/>
            <person name="Kampfer P."/>
            <person name="Glaeser S."/>
        </authorList>
    </citation>
    <scope>NUCLEOTIDE SEQUENCE [LARGE SCALE GENOMIC DNA]</scope>
    <source>
        <strain evidence="1 2">DSM 40281</strain>
    </source>
</reference>
<evidence type="ECO:0000313" key="2">
    <source>
        <dbReference type="Proteomes" id="UP000052982"/>
    </source>
</evidence>
<proteinExistence type="predicted"/>
<comment type="caution">
    <text evidence="1">The sequence shown here is derived from an EMBL/GenBank/DDBJ whole genome shotgun (WGS) entry which is preliminary data.</text>
</comment>
<keyword evidence="2" id="KW-1185">Reference proteome</keyword>
<protein>
    <submittedName>
        <fullName evidence="1">Uncharacterized protein</fullName>
    </submittedName>
</protein>
<dbReference type="EMBL" id="LMWW01000076">
    <property type="protein sequence ID" value="KUN75548.1"/>
    <property type="molecule type" value="Genomic_DNA"/>
</dbReference>
<sequence length="101" mass="10944">MVMVNMQLRLATSADEVVATIVKLFLTETTGILLRPADGVVARNRQVVPPHPLLKPVTADTKILITPSDTGVGIFTILANRAGEEIEEVIREHAADPNPQH</sequence>
<evidence type="ECO:0000313" key="1">
    <source>
        <dbReference type="EMBL" id="KUN75548.1"/>
    </source>
</evidence>
<name>A0A101SKS2_9ACTN</name>